<dbReference type="InterPro" id="IPR023052">
    <property type="entry name" value="Cell_div_SepF"/>
</dbReference>
<keyword evidence="1 5" id="KW-0132">Cell division</keyword>
<proteinExistence type="inferred from homology"/>
<evidence type="ECO:0000256" key="1">
    <source>
        <dbReference type="ARBA" id="ARBA00022618"/>
    </source>
</evidence>
<keyword evidence="3 5" id="KW-0131">Cell cycle</keyword>
<dbReference type="Gene3D" id="3.30.110.150">
    <property type="entry name" value="SepF-like protein"/>
    <property type="match status" value="1"/>
</dbReference>
<keyword evidence="2 5" id="KW-0717">Septation</keyword>
<protein>
    <recommendedName>
        <fullName evidence="5">Cell division protein SepF</fullName>
    </recommendedName>
</protein>
<evidence type="ECO:0000256" key="3">
    <source>
        <dbReference type="ARBA" id="ARBA00023306"/>
    </source>
</evidence>
<name>A0ABT5V8E2_9ACTO</name>
<evidence type="ECO:0000313" key="6">
    <source>
        <dbReference type="EMBL" id="MDE1656237.1"/>
    </source>
</evidence>
<dbReference type="InterPro" id="IPR007561">
    <property type="entry name" value="Cell_div_SepF/SepF-rel"/>
</dbReference>
<dbReference type="EMBL" id="JARBHI010000007">
    <property type="protein sequence ID" value="MDE1656237.1"/>
    <property type="molecule type" value="Genomic_DNA"/>
</dbReference>
<gene>
    <name evidence="5" type="primary">sepF</name>
    <name evidence="6" type="ORF">PWJ81_04045</name>
</gene>
<dbReference type="PANTHER" id="PTHR35798:SF1">
    <property type="entry name" value="CELL DIVISION PROTEIN SEPF"/>
    <property type="match status" value="1"/>
</dbReference>
<dbReference type="Proteomes" id="UP001219297">
    <property type="component" value="Unassembled WGS sequence"/>
</dbReference>
<dbReference type="RefSeq" id="WP_274778477.1">
    <property type="nucleotide sequence ID" value="NZ_DBFZBM010000189.1"/>
</dbReference>
<dbReference type="InterPro" id="IPR038594">
    <property type="entry name" value="SepF-like_sf"/>
</dbReference>
<accession>A0ABT5V8E2</accession>
<dbReference type="PANTHER" id="PTHR35798">
    <property type="entry name" value="CELL DIVISION PROTEIN SEPF"/>
    <property type="match status" value="1"/>
</dbReference>
<dbReference type="Pfam" id="PF04472">
    <property type="entry name" value="SepF"/>
    <property type="match status" value="1"/>
</dbReference>
<sequence>MGMFQRFVSKATLNDDEYLDYQDDADYYEDDYEAESESPVSEIHAVEQPVDIARIITAKPRSFTEVRGFAEQFRDGLPVIINLAEADDIARNRIVDFATGICFGLHGDLNKISADVLLMTPRTVRMENQRPESRDSF</sequence>
<organism evidence="6 7">
    <name type="scientific">Actinotignum sanguinis</name>
    <dbReference type="NCBI Taxonomy" id="1445614"/>
    <lineage>
        <taxon>Bacteria</taxon>
        <taxon>Bacillati</taxon>
        <taxon>Actinomycetota</taxon>
        <taxon>Actinomycetes</taxon>
        <taxon>Actinomycetales</taxon>
        <taxon>Actinomycetaceae</taxon>
        <taxon>Actinotignum</taxon>
    </lineage>
</organism>
<comment type="subunit">
    <text evidence="5">Homodimer. Interacts with FtsZ.</text>
</comment>
<comment type="similarity">
    <text evidence="5">Belongs to the SepF family.</text>
</comment>
<reference evidence="6 7" key="1">
    <citation type="submission" date="2023-02" db="EMBL/GenBank/DDBJ databases">
        <title>Defining the Infant Male Urobiome and Moving Towards Mechanisms in Urobiome Research.</title>
        <authorList>
            <person name="Reasoner S."/>
            <person name="Flores V."/>
            <person name="Van Horn G."/>
            <person name="Morales G."/>
            <person name="Peard L."/>
            <person name="Abelson B."/>
            <person name="Manuel C."/>
            <person name="Lee J."/>
            <person name="Baker B."/>
            <person name="Williams T."/>
            <person name="Schmitz J."/>
            <person name="Clayton D."/>
            <person name="Hadjifrangiskou M."/>
        </authorList>
    </citation>
    <scope>NUCLEOTIDE SEQUENCE [LARGE SCALE GENOMIC DNA]</scope>
    <source>
        <strain evidence="6 7">AS1053</strain>
    </source>
</reference>
<evidence type="ECO:0000256" key="4">
    <source>
        <dbReference type="ARBA" id="ARBA00044936"/>
    </source>
</evidence>
<keyword evidence="7" id="KW-1185">Reference proteome</keyword>
<comment type="caution">
    <text evidence="6">The sequence shown here is derived from an EMBL/GenBank/DDBJ whole genome shotgun (WGS) entry which is preliminary data.</text>
</comment>
<evidence type="ECO:0000313" key="7">
    <source>
        <dbReference type="Proteomes" id="UP001219297"/>
    </source>
</evidence>
<comment type="function">
    <text evidence="4 5">Cell division protein that is part of the divisome complex and is recruited early to the Z-ring. Probably stimulates Z-ring formation, perhaps through the cross-linking of FtsZ protofilaments. Its function overlaps with FtsA.</text>
</comment>
<evidence type="ECO:0000256" key="2">
    <source>
        <dbReference type="ARBA" id="ARBA00023210"/>
    </source>
</evidence>
<keyword evidence="5" id="KW-0963">Cytoplasm</keyword>
<dbReference type="GO" id="GO:0051301">
    <property type="term" value="P:cell division"/>
    <property type="evidence" value="ECO:0007669"/>
    <property type="project" value="UniProtKB-KW"/>
</dbReference>
<evidence type="ECO:0000256" key="5">
    <source>
        <dbReference type="HAMAP-Rule" id="MF_01197"/>
    </source>
</evidence>
<dbReference type="HAMAP" id="MF_01197">
    <property type="entry name" value="SepF"/>
    <property type="match status" value="1"/>
</dbReference>
<comment type="subcellular location">
    <subcellularLocation>
        <location evidence="5">Cytoplasm</location>
    </subcellularLocation>
    <text evidence="5">Localizes to the division site, in a FtsZ-dependent manner.</text>
</comment>